<evidence type="ECO:0000256" key="3">
    <source>
        <dbReference type="ARBA" id="ARBA00022989"/>
    </source>
</evidence>
<name>A0ABT5KI41_9BURK</name>
<evidence type="ECO:0000256" key="2">
    <source>
        <dbReference type="ARBA" id="ARBA00022692"/>
    </source>
</evidence>
<comment type="caution">
    <text evidence="6">The sequence shown here is derived from an EMBL/GenBank/DDBJ whole genome shotgun (WGS) entry which is preliminary data.</text>
</comment>
<evidence type="ECO:0000256" key="1">
    <source>
        <dbReference type="ARBA" id="ARBA00004167"/>
    </source>
</evidence>
<evidence type="ECO:0000256" key="5">
    <source>
        <dbReference type="SAM" id="MobiDB-lite"/>
    </source>
</evidence>
<sequence>MKWEDQRQSDNVEDRRDGGGGGGFGGGRGIGGGRGLSLGGIVIALLASWAFGINPMTVLGLMGGGAAPEPAPAARSHTGAKLQDEGGRFVSAVLADTEDVWAVYFAEQQQKYPPPALVLFRGRSNTGCGLGEAAMGPFYCPADRKVYIDLAFYDTLRDRLGAPGDFAQAYVIAHEVGHHLQNLQGTTAKMDAARQRVSERDYNALSVRLELQADCYAGVWAFHSQQGKGWLEKGDIEEGLNAAAQIGDDTLQRKSQGTVVPESFTHGSSEQRTRWFKRGLESGDLKACDTFKSGPV</sequence>
<feature type="region of interest" description="Disordered" evidence="5">
    <location>
        <begin position="1"/>
        <end position="26"/>
    </location>
</feature>
<keyword evidence="7" id="KW-1185">Reference proteome</keyword>
<evidence type="ECO:0000256" key="4">
    <source>
        <dbReference type="ARBA" id="ARBA00023136"/>
    </source>
</evidence>
<gene>
    <name evidence="6" type="ORF">PRZ03_12965</name>
</gene>
<reference evidence="6 7" key="1">
    <citation type="submission" date="2022-10" db="EMBL/GenBank/DDBJ databases">
        <title>Paucibacter sp. hw1 Genome sequencing.</title>
        <authorList>
            <person name="Park S."/>
        </authorList>
    </citation>
    <scope>NUCLEOTIDE SEQUENCE [LARGE SCALE GENOMIC DNA]</scope>
    <source>
        <strain evidence="7">hw1</strain>
    </source>
</reference>
<dbReference type="InterPro" id="IPR007343">
    <property type="entry name" value="Uncharacterised_pept_Zn_put"/>
</dbReference>
<dbReference type="RefSeq" id="WP_273600678.1">
    <property type="nucleotide sequence ID" value="NZ_JAQQXT010000007.1"/>
</dbReference>
<dbReference type="PANTHER" id="PTHR30168">
    <property type="entry name" value="PUTATIVE MEMBRANE PROTEIN YPFJ"/>
    <property type="match status" value="1"/>
</dbReference>
<dbReference type="EMBL" id="JAQQXT010000007">
    <property type="protein sequence ID" value="MDC8772486.1"/>
    <property type="molecule type" value="Genomic_DNA"/>
</dbReference>
<dbReference type="Pfam" id="PF04228">
    <property type="entry name" value="Zn_peptidase"/>
    <property type="match status" value="1"/>
</dbReference>
<keyword evidence="4" id="KW-0472">Membrane</keyword>
<evidence type="ECO:0000313" key="7">
    <source>
        <dbReference type="Proteomes" id="UP001221189"/>
    </source>
</evidence>
<dbReference type="PANTHER" id="PTHR30168:SF0">
    <property type="entry name" value="INNER MEMBRANE PROTEIN"/>
    <property type="match status" value="1"/>
</dbReference>
<keyword evidence="3" id="KW-1133">Transmembrane helix</keyword>
<comment type="subcellular location">
    <subcellularLocation>
        <location evidence="1">Membrane</location>
        <topology evidence="1">Single-pass membrane protein</topology>
    </subcellularLocation>
</comment>
<accession>A0ABT5KI41</accession>
<dbReference type="Proteomes" id="UP001221189">
    <property type="component" value="Unassembled WGS sequence"/>
</dbReference>
<feature type="compositionally biased region" description="Basic and acidic residues" evidence="5">
    <location>
        <begin position="1"/>
        <end position="18"/>
    </location>
</feature>
<dbReference type="SUPFAM" id="SSF55486">
    <property type="entry name" value="Metalloproteases ('zincins'), catalytic domain"/>
    <property type="match status" value="1"/>
</dbReference>
<organism evidence="6 7">
    <name type="scientific">Roseateles albus</name>
    <dbReference type="NCBI Taxonomy" id="2987525"/>
    <lineage>
        <taxon>Bacteria</taxon>
        <taxon>Pseudomonadati</taxon>
        <taxon>Pseudomonadota</taxon>
        <taxon>Betaproteobacteria</taxon>
        <taxon>Burkholderiales</taxon>
        <taxon>Sphaerotilaceae</taxon>
        <taxon>Roseateles</taxon>
    </lineage>
</organism>
<protein>
    <submittedName>
        <fullName evidence="6">Zinc metallopeptidase</fullName>
    </submittedName>
</protein>
<proteinExistence type="predicted"/>
<keyword evidence="2" id="KW-0812">Transmembrane</keyword>
<evidence type="ECO:0000313" key="6">
    <source>
        <dbReference type="EMBL" id="MDC8772486.1"/>
    </source>
</evidence>